<dbReference type="RefSeq" id="WP_209401304.1">
    <property type="nucleotide sequence ID" value="NZ_JAGIYQ010000001.1"/>
</dbReference>
<evidence type="ECO:0000313" key="3">
    <source>
        <dbReference type="Proteomes" id="UP000682134"/>
    </source>
</evidence>
<dbReference type="AlphaFoldDB" id="A0A940SIZ0"/>
<name>A0A940SIZ0_9BACI</name>
<protein>
    <submittedName>
        <fullName evidence="2">Uncharacterized protein</fullName>
    </submittedName>
</protein>
<gene>
    <name evidence="2" type="ORF">J5Y03_00585</name>
</gene>
<dbReference type="Proteomes" id="UP000682134">
    <property type="component" value="Unassembled WGS sequence"/>
</dbReference>
<comment type="caution">
    <text evidence="2">The sequence shown here is derived from an EMBL/GenBank/DDBJ whole genome shotgun (WGS) entry which is preliminary data.</text>
</comment>
<accession>A0A940SIZ0</accession>
<dbReference type="EMBL" id="JAGIYQ010000001">
    <property type="protein sequence ID" value="MBP0723678.1"/>
    <property type="molecule type" value="Genomic_DNA"/>
</dbReference>
<sequence length="57" mass="6442">MSTNLNRPSSKKNSTSSNSATIPMKELKMANSSKNMEKSFANFYETYKDATKLFNVK</sequence>
<keyword evidence="3" id="KW-1185">Reference proteome</keyword>
<evidence type="ECO:0000313" key="2">
    <source>
        <dbReference type="EMBL" id="MBP0723678.1"/>
    </source>
</evidence>
<proteinExistence type="predicted"/>
<organism evidence="2 3">
    <name type="scientific">Gottfriedia endophytica</name>
    <dbReference type="NCBI Taxonomy" id="2820819"/>
    <lineage>
        <taxon>Bacteria</taxon>
        <taxon>Bacillati</taxon>
        <taxon>Bacillota</taxon>
        <taxon>Bacilli</taxon>
        <taxon>Bacillales</taxon>
        <taxon>Bacillaceae</taxon>
        <taxon>Gottfriedia</taxon>
    </lineage>
</organism>
<evidence type="ECO:0000256" key="1">
    <source>
        <dbReference type="SAM" id="MobiDB-lite"/>
    </source>
</evidence>
<feature type="region of interest" description="Disordered" evidence="1">
    <location>
        <begin position="1"/>
        <end position="25"/>
    </location>
</feature>
<reference evidence="2" key="1">
    <citation type="submission" date="2021-04" db="EMBL/GenBank/DDBJ databases">
        <title>Genome seq and assembly of Bacillus sp.</title>
        <authorList>
            <person name="Chhetri G."/>
        </authorList>
    </citation>
    <scope>NUCLEOTIDE SEQUENCE</scope>
    <source>
        <strain evidence="2">RG28</strain>
    </source>
</reference>